<sequence>MRLISRLSYSLYLSHMLVAPMVGSFFLGVLNKDFVQGLFGEIWYALYFLIFLFFSFLIALIMHIMVEKPFLKLKDAISMKQ</sequence>
<keyword evidence="1" id="KW-1133">Transmembrane helix</keyword>
<gene>
    <name evidence="2" type="ORF">GCM10007877_36610</name>
</gene>
<evidence type="ECO:0008006" key="4">
    <source>
        <dbReference type="Google" id="ProtNLM"/>
    </source>
</evidence>
<dbReference type="Proteomes" id="UP001156870">
    <property type="component" value="Unassembled WGS sequence"/>
</dbReference>
<dbReference type="EMBL" id="BSPD01000094">
    <property type="protein sequence ID" value="GLS27942.1"/>
    <property type="molecule type" value="Genomic_DNA"/>
</dbReference>
<reference evidence="2 3" key="1">
    <citation type="journal article" date="2014" name="Int. J. Syst. Evol. Microbiol.">
        <title>Complete genome sequence of Corynebacterium casei LMG S-19264T (=DSM 44701T), isolated from a smear-ripened cheese.</title>
        <authorList>
            <consortium name="US DOE Joint Genome Institute (JGI-PGF)"/>
            <person name="Walter F."/>
            <person name="Albersmeier A."/>
            <person name="Kalinowski J."/>
            <person name="Ruckert C."/>
        </authorList>
    </citation>
    <scope>NUCLEOTIDE SEQUENCE [LARGE SCALE GENOMIC DNA]</scope>
    <source>
        <strain evidence="2 3">NBRC 110095</strain>
    </source>
</reference>
<keyword evidence="1" id="KW-0812">Transmembrane</keyword>
<accession>A0AA37TF61</accession>
<name>A0AA37TF61_9GAMM</name>
<feature type="transmembrane region" description="Helical" evidence="1">
    <location>
        <begin position="12"/>
        <end position="30"/>
    </location>
</feature>
<proteinExistence type="predicted"/>
<evidence type="ECO:0000313" key="2">
    <source>
        <dbReference type="EMBL" id="GLS27942.1"/>
    </source>
</evidence>
<organism evidence="2 3">
    <name type="scientific">Marinibactrum halimedae</name>
    <dbReference type="NCBI Taxonomy" id="1444977"/>
    <lineage>
        <taxon>Bacteria</taxon>
        <taxon>Pseudomonadati</taxon>
        <taxon>Pseudomonadota</taxon>
        <taxon>Gammaproteobacteria</taxon>
        <taxon>Cellvibrionales</taxon>
        <taxon>Cellvibrionaceae</taxon>
        <taxon>Marinibactrum</taxon>
    </lineage>
</organism>
<keyword evidence="1" id="KW-0472">Membrane</keyword>
<evidence type="ECO:0000313" key="3">
    <source>
        <dbReference type="Proteomes" id="UP001156870"/>
    </source>
</evidence>
<dbReference type="AlphaFoldDB" id="A0AA37TF61"/>
<comment type="caution">
    <text evidence="2">The sequence shown here is derived from an EMBL/GenBank/DDBJ whole genome shotgun (WGS) entry which is preliminary data.</text>
</comment>
<keyword evidence="3" id="KW-1185">Reference proteome</keyword>
<feature type="transmembrane region" description="Helical" evidence="1">
    <location>
        <begin position="42"/>
        <end position="66"/>
    </location>
</feature>
<evidence type="ECO:0000256" key="1">
    <source>
        <dbReference type="SAM" id="Phobius"/>
    </source>
</evidence>
<protein>
    <recommendedName>
        <fullName evidence="4">Acyltransferase</fullName>
    </recommendedName>
</protein>